<dbReference type="SUPFAM" id="SSF56784">
    <property type="entry name" value="HAD-like"/>
    <property type="match status" value="1"/>
</dbReference>
<evidence type="ECO:0000256" key="1">
    <source>
        <dbReference type="ARBA" id="ARBA00009184"/>
    </source>
</evidence>
<organism evidence="2 3">
    <name type="scientific">Allocatelliglobosispora scoriae</name>
    <dbReference type="NCBI Taxonomy" id="643052"/>
    <lineage>
        <taxon>Bacteria</taxon>
        <taxon>Bacillati</taxon>
        <taxon>Actinomycetota</taxon>
        <taxon>Actinomycetes</taxon>
        <taxon>Micromonosporales</taxon>
        <taxon>Micromonosporaceae</taxon>
        <taxon>Allocatelliglobosispora</taxon>
    </lineage>
</organism>
<dbReference type="EMBL" id="JACHMN010000002">
    <property type="protein sequence ID" value="MBB5871844.1"/>
    <property type="molecule type" value="Genomic_DNA"/>
</dbReference>
<proteinExistence type="inferred from homology"/>
<dbReference type="RefSeq" id="WP_184840168.1">
    <property type="nucleotide sequence ID" value="NZ_JACHMN010000002.1"/>
</dbReference>
<dbReference type="InterPro" id="IPR023214">
    <property type="entry name" value="HAD_sf"/>
</dbReference>
<gene>
    <name evidence="2" type="ORF">F4553_005223</name>
</gene>
<dbReference type="Gene3D" id="3.40.50.1000">
    <property type="entry name" value="HAD superfamily/HAD-like"/>
    <property type="match status" value="1"/>
</dbReference>
<reference evidence="2 3" key="1">
    <citation type="submission" date="2020-08" db="EMBL/GenBank/DDBJ databases">
        <title>Sequencing the genomes of 1000 actinobacteria strains.</title>
        <authorList>
            <person name="Klenk H.-P."/>
        </authorList>
    </citation>
    <scope>NUCLEOTIDE SEQUENCE [LARGE SCALE GENOMIC DNA]</scope>
    <source>
        <strain evidence="2 3">DSM 45362</strain>
    </source>
</reference>
<protein>
    <submittedName>
        <fullName evidence="2">Phosphoserine phosphatase</fullName>
    </submittedName>
</protein>
<evidence type="ECO:0000313" key="2">
    <source>
        <dbReference type="EMBL" id="MBB5871844.1"/>
    </source>
</evidence>
<comment type="similarity">
    <text evidence="1">Belongs to the HAD-like hydrolase superfamily. SerB family.</text>
</comment>
<sequence>MEPLASWRSGPARKRLLHDIDELVESLPPAERIATFDNDGTLWCERPAYAQAYFLIDRWREMARTDSTMRERQPWRAAVDGDDAYFADLYAHAGEIIAGVGSAFAGWTTAEFDAATREFFDTAKHPRFAVPHHRLVYQPMRELIELLVARDFAVFIVTGGGRDFVRVVAEEIYGLPRHHVIGSSAVLEWTDGELRRRAELSQPFDDGPGKPVHIFDRIGRPPALAVGNSDGDIEMLTMARSAVLLHHDDADREYAYDTGAVRALALAADQGWQIISMRDDFAQVFGFED</sequence>
<accession>A0A841BUG3</accession>
<name>A0A841BUG3_9ACTN</name>
<dbReference type="Proteomes" id="UP000587527">
    <property type="component" value="Unassembled WGS sequence"/>
</dbReference>
<dbReference type="Pfam" id="PF12710">
    <property type="entry name" value="HAD"/>
    <property type="match status" value="1"/>
</dbReference>
<dbReference type="AlphaFoldDB" id="A0A841BUG3"/>
<dbReference type="InterPro" id="IPR036412">
    <property type="entry name" value="HAD-like_sf"/>
</dbReference>
<keyword evidence="3" id="KW-1185">Reference proteome</keyword>
<dbReference type="PANTHER" id="PTHR43344">
    <property type="entry name" value="PHOSPHOSERINE PHOSPHATASE"/>
    <property type="match status" value="1"/>
</dbReference>
<dbReference type="InterPro" id="IPR050582">
    <property type="entry name" value="HAD-like_SerB"/>
</dbReference>
<evidence type="ECO:0000313" key="3">
    <source>
        <dbReference type="Proteomes" id="UP000587527"/>
    </source>
</evidence>
<comment type="caution">
    <text evidence="2">The sequence shown here is derived from an EMBL/GenBank/DDBJ whole genome shotgun (WGS) entry which is preliminary data.</text>
</comment>